<evidence type="ECO:0000256" key="2">
    <source>
        <dbReference type="ARBA" id="ARBA00022490"/>
    </source>
</evidence>
<dbReference type="InterPro" id="IPR000182">
    <property type="entry name" value="GNAT_dom"/>
</dbReference>
<dbReference type="Gene3D" id="3.40.630.30">
    <property type="match status" value="1"/>
</dbReference>
<dbReference type="Pfam" id="PF00583">
    <property type="entry name" value="Acetyltransf_1"/>
    <property type="match status" value="1"/>
</dbReference>
<dbReference type="NCBIfam" id="TIGR01575">
    <property type="entry name" value="rimI"/>
    <property type="match status" value="1"/>
</dbReference>
<name>A0A4R5NAG1_9LACO</name>
<sequence>MFLKLNKWAHRHSDKFPEFISKIFLLQDYQFELRVADLDDIKHLIAIEEAVYLGQAPWTTDDFYNEIIRYDVRLYLIIKKNQQVIGFVGAAYQRPTQDIHITNIAILPIWQNKGLGTILLHEIIKVAKRMHVQTLSLEARKSNNLAVALYERLGFKKVGIKSRYYLDNREDAISMEKKVEYPKSRH</sequence>
<organism evidence="6 7">
    <name type="scientific">Leuconostoc fallax</name>
    <dbReference type="NCBI Taxonomy" id="1251"/>
    <lineage>
        <taxon>Bacteria</taxon>
        <taxon>Bacillati</taxon>
        <taxon>Bacillota</taxon>
        <taxon>Bacilli</taxon>
        <taxon>Lactobacillales</taxon>
        <taxon>Lactobacillaceae</taxon>
        <taxon>Leuconostoc</taxon>
    </lineage>
</organism>
<keyword evidence="4" id="KW-0012">Acyltransferase</keyword>
<dbReference type="PROSITE" id="PS51186">
    <property type="entry name" value="GNAT"/>
    <property type="match status" value="1"/>
</dbReference>
<evidence type="ECO:0000313" key="7">
    <source>
        <dbReference type="Proteomes" id="UP000295681"/>
    </source>
</evidence>
<evidence type="ECO:0000256" key="4">
    <source>
        <dbReference type="ARBA" id="ARBA00023315"/>
    </source>
</evidence>
<dbReference type="InterPro" id="IPR050680">
    <property type="entry name" value="YpeA/RimI_acetyltransf"/>
</dbReference>
<feature type="domain" description="N-acetyltransferase" evidence="5">
    <location>
        <begin position="31"/>
        <end position="180"/>
    </location>
</feature>
<evidence type="ECO:0000256" key="3">
    <source>
        <dbReference type="ARBA" id="ARBA00022679"/>
    </source>
</evidence>
<dbReference type="PANTHER" id="PTHR43420:SF44">
    <property type="entry name" value="ACETYLTRANSFERASE YPEA"/>
    <property type="match status" value="1"/>
</dbReference>
<keyword evidence="2" id="KW-0963">Cytoplasm</keyword>
<dbReference type="Proteomes" id="UP000295681">
    <property type="component" value="Unassembled WGS sequence"/>
</dbReference>
<dbReference type="AlphaFoldDB" id="A0A4R5NAG1"/>
<dbReference type="EMBL" id="PUFI01000007">
    <property type="protein sequence ID" value="TDG69133.1"/>
    <property type="molecule type" value="Genomic_DNA"/>
</dbReference>
<dbReference type="STRING" id="907931.GCA_000165675_00667"/>
<dbReference type="PANTHER" id="PTHR43420">
    <property type="entry name" value="ACETYLTRANSFERASE"/>
    <property type="match status" value="1"/>
</dbReference>
<evidence type="ECO:0000313" key="6">
    <source>
        <dbReference type="EMBL" id="TDG69133.1"/>
    </source>
</evidence>
<dbReference type="InterPro" id="IPR006464">
    <property type="entry name" value="AcTrfase_RimI/Ard1"/>
</dbReference>
<reference evidence="6 7" key="1">
    <citation type="journal article" date="2019" name="Appl. Microbiol. Biotechnol.">
        <title>Uncovering carbohydrate metabolism through a genotype-phenotype association study of 56 lactic acid bacteria genomes.</title>
        <authorList>
            <person name="Buron-Moles G."/>
            <person name="Chailyan A."/>
            <person name="Dolejs I."/>
            <person name="Forster J."/>
            <person name="Miks M.H."/>
        </authorList>
    </citation>
    <scope>NUCLEOTIDE SEQUENCE [LARGE SCALE GENOMIC DNA]</scope>
    <source>
        <strain evidence="6 7">ATCC 700006</strain>
    </source>
</reference>
<dbReference type="CDD" id="cd04301">
    <property type="entry name" value="NAT_SF"/>
    <property type="match status" value="1"/>
</dbReference>
<keyword evidence="3" id="KW-0808">Transferase</keyword>
<dbReference type="SUPFAM" id="SSF55729">
    <property type="entry name" value="Acyl-CoA N-acyltransferases (Nat)"/>
    <property type="match status" value="1"/>
</dbReference>
<gene>
    <name evidence="6" type="ORF">C5L23_001264</name>
</gene>
<dbReference type="InterPro" id="IPR016181">
    <property type="entry name" value="Acyl_CoA_acyltransferase"/>
</dbReference>
<evidence type="ECO:0000256" key="1">
    <source>
        <dbReference type="ARBA" id="ARBA00005395"/>
    </source>
</evidence>
<comment type="similarity">
    <text evidence="1">Belongs to the acetyltransferase family. RimI subfamily.</text>
</comment>
<accession>A0A4R5NAG1</accession>
<dbReference type="GO" id="GO:0008080">
    <property type="term" value="F:N-acetyltransferase activity"/>
    <property type="evidence" value="ECO:0007669"/>
    <property type="project" value="InterPro"/>
</dbReference>
<comment type="caution">
    <text evidence="6">The sequence shown here is derived from an EMBL/GenBank/DDBJ whole genome shotgun (WGS) entry which is preliminary data.</text>
</comment>
<protein>
    <recommendedName>
        <fullName evidence="5">N-acetyltransferase domain-containing protein</fullName>
    </recommendedName>
</protein>
<keyword evidence="7" id="KW-1185">Reference proteome</keyword>
<evidence type="ECO:0000259" key="5">
    <source>
        <dbReference type="PROSITE" id="PS51186"/>
    </source>
</evidence>
<proteinExistence type="inferred from homology"/>
<dbReference type="RefSeq" id="WP_133264257.1">
    <property type="nucleotide sequence ID" value="NZ_JAGYGP010000004.1"/>
</dbReference>